<dbReference type="Pfam" id="PF02219">
    <property type="entry name" value="MTHFR"/>
    <property type="match status" value="1"/>
</dbReference>
<comment type="similarity">
    <text evidence="3 8">Belongs to the methylenetetrahydrofolate reductase family.</text>
</comment>
<dbReference type="GO" id="GO:0009086">
    <property type="term" value="P:methionine biosynthetic process"/>
    <property type="evidence" value="ECO:0007669"/>
    <property type="project" value="TreeGrafter"/>
</dbReference>
<keyword evidence="6 8" id="KW-0560">Oxidoreductase</keyword>
<dbReference type="InterPro" id="IPR003171">
    <property type="entry name" value="Mehydrof_redctse-like"/>
</dbReference>
<feature type="region of interest" description="Disordered" evidence="9">
    <location>
        <begin position="337"/>
        <end position="363"/>
    </location>
</feature>
<evidence type="ECO:0000256" key="6">
    <source>
        <dbReference type="ARBA" id="ARBA00023002"/>
    </source>
</evidence>
<keyword evidence="4 8" id="KW-0285">Flavoprotein</keyword>
<comment type="catalytic activity">
    <reaction evidence="7">
        <text>(6S)-5-methyl-5,6,7,8-tetrahydrofolate + NAD(+) = (6R)-5,10-methylene-5,6,7,8-tetrahydrofolate + NADH + H(+)</text>
        <dbReference type="Rhea" id="RHEA:19821"/>
        <dbReference type="ChEBI" id="CHEBI:15378"/>
        <dbReference type="ChEBI" id="CHEBI:15636"/>
        <dbReference type="ChEBI" id="CHEBI:18608"/>
        <dbReference type="ChEBI" id="CHEBI:57540"/>
        <dbReference type="ChEBI" id="CHEBI:57945"/>
        <dbReference type="EC" id="1.5.1.54"/>
    </reaction>
    <physiologicalReaction direction="right-to-left" evidence="7">
        <dbReference type="Rhea" id="RHEA:19823"/>
    </physiologicalReaction>
</comment>
<dbReference type="PANTHER" id="PTHR45754">
    <property type="entry name" value="METHYLENETETRAHYDROFOLATE REDUCTASE"/>
    <property type="match status" value="1"/>
</dbReference>
<evidence type="ECO:0000313" key="11">
    <source>
        <dbReference type="Proteomes" id="UP000518206"/>
    </source>
</evidence>
<dbReference type="AlphaFoldDB" id="A0A7W4YCD5"/>
<name>A0A7W4YCD5_9CELL</name>
<comment type="cofactor">
    <cofactor evidence="1 8">
        <name>FAD</name>
        <dbReference type="ChEBI" id="CHEBI:57692"/>
    </cofactor>
</comment>
<evidence type="ECO:0000256" key="4">
    <source>
        <dbReference type="ARBA" id="ARBA00022630"/>
    </source>
</evidence>
<dbReference type="EMBL" id="JACHVX010000003">
    <property type="protein sequence ID" value="MBB2923602.1"/>
    <property type="molecule type" value="Genomic_DNA"/>
</dbReference>
<gene>
    <name evidence="10" type="ORF">FHR80_002527</name>
</gene>
<feature type="region of interest" description="Disordered" evidence="9">
    <location>
        <begin position="1"/>
        <end position="35"/>
    </location>
</feature>
<dbReference type="GO" id="GO:0071949">
    <property type="term" value="F:FAD binding"/>
    <property type="evidence" value="ECO:0007669"/>
    <property type="project" value="TreeGrafter"/>
</dbReference>
<dbReference type="PANTHER" id="PTHR45754:SF3">
    <property type="entry name" value="METHYLENETETRAHYDROFOLATE REDUCTASE (NADPH)"/>
    <property type="match status" value="1"/>
</dbReference>
<evidence type="ECO:0000256" key="1">
    <source>
        <dbReference type="ARBA" id="ARBA00001974"/>
    </source>
</evidence>
<evidence type="ECO:0000256" key="9">
    <source>
        <dbReference type="SAM" id="MobiDB-lite"/>
    </source>
</evidence>
<dbReference type="Proteomes" id="UP000518206">
    <property type="component" value="Unassembled WGS sequence"/>
</dbReference>
<sequence length="363" mass="38217">MHVPVSATLGGARPADRPLMSAPVTDAAPAPTRSRDVRAAVDRPTVSFELFPPRNPDAAPKLWATIQALGEARPDFVSVTYGASGKTRDTTRGLVRRLLRETSLNPIAHLTCVGTSRAEVTAVVEEFLDEGVRSFLALRGDPPADQPDWRPHPEGLETASELVALLREIEERRCRASLAQKVRATVRPLSIAVAAFPRGNAGTGSTRAQDVAALLAKQEAGADFAITQVFFDAGSYLELVAEAREAGVTIPIIPGIIPTTDPARLLRVEALTGVTVPRPLLDRLGSVDDDAERHRVGIRASVDLVNAVLDGGAPGVHVYTFNTHHAALDLLEGAHLGGGAPTAPDRAPGPQAGSPSPVPAPTN</sequence>
<evidence type="ECO:0000256" key="5">
    <source>
        <dbReference type="ARBA" id="ARBA00022827"/>
    </source>
</evidence>
<comment type="caution">
    <text evidence="10">The sequence shown here is derived from an EMBL/GenBank/DDBJ whole genome shotgun (WGS) entry which is preliminary data.</text>
</comment>
<evidence type="ECO:0000256" key="8">
    <source>
        <dbReference type="RuleBase" id="RU003862"/>
    </source>
</evidence>
<comment type="pathway">
    <text evidence="2 8">One-carbon metabolism; tetrahydrofolate interconversion.</text>
</comment>
<evidence type="ECO:0000256" key="3">
    <source>
        <dbReference type="ARBA" id="ARBA00006743"/>
    </source>
</evidence>
<reference evidence="10 11" key="1">
    <citation type="submission" date="2020-08" db="EMBL/GenBank/DDBJ databases">
        <title>The Agave Microbiome: Exploring the role of microbial communities in plant adaptations to desert environments.</title>
        <authorList>
            <person name="Partida-Martinez L.P."/>
        </authorList>
    </citation>
    <scope>NUCLEOTIDE SEQUENCE [LARGE SCALE GENOMIC DNA]</scope>
    <source>
        <strain evidence="10 11">RAS26</strain>
    </source>
</reference>
<evidence type="ECO:0000313" key="10">
    <source>
        <dbReference type="EMBL" id="MBB2923602.1"/>
    </source>
</evidence>
<dbReference type="GO" id="GO:0106312">
    <property type="term" value="F:methylenetetrahydrofolate reductase (NADH) activity"/>
    <property type="evidence" value="ECO:0007669"/>
    <property type="project" value="UniProtKB-EC"/>
</dbReference>
<dbReference type="InterPro" id="IPR029041">
    <property type="entry name" value="FAD-linked_oxidoreductase-like"/>
</dbReference>
<dbReference type="GO" id="GO:0035999">
    <property type="term" value="P:tetrahydrofolate interconversion"/>
    <property type="evidence" value="ECO:0007669"/>
    <property type="project" value="UniProtKB-UniPathway"/>
</dbReference>
<dbReference type="SUPFAM" id="SSF51730">
    <property type="entry name" value="FAD-linked oxidoreductase"/>
    <property type="match status" value="1"/>
</dbReference>
<protein>
    <recommendedName>
        <fullName evidence="8">Methylenetetrahydrofolate reductase</fullName>
    </recommendedName>
</protein>
<evidence type="ECO:0000256" key="2">
    <source>
        <dbReference type="ARBA" id="ARBA00004777"/>
    </source>
</evidence>
<proteinExistence type="inferred from homology"/>
<dbReference type="UniPathway" id="UPA00193"/>
<dbReference type="GO" id="GO:0005829">
    <property type="term" value="C:cytosol"/>
    <property type="evidence" value="ECO:0007669"/>
    <property type="project" value="TreeGrafter"/>
</dbReference>
<evidence type="ECO:0000256" key="7">
    <source>
        <dbReference type="ARBA" id="ARBA00048628"/>
    </source>
</evidence>
<organism evidence="10 11">
    <name type="scientific">Cellulomonas cellasea</name>
    <dbReference type="NCBI Taxonomy" id="43670"/>
    <lineage>
        <taxon>Bacteria</taxon>
        <taxon>Bacillati</taxon>
        <taxon>Actinomycetota</taxon>
        <taxon>Actinomycetes</taxon>
        <taxon>Micrococcales</taxon>
        <taxon>Cellulomonadaceae</taxon>
        <taxon>Cellulomonas</taxon>
    </lineage>
</organism>
<accession>A0A7W4YCD5</accession>
<keyword evidence="5 8" id="KW-0274">FAD</keyword>
<dbReference type="CDD" id="cd00537">
    <property type="entry name" value="MTHFR"/>
    <property type="match status" value="1"/>
</dbReference>
<reference evidence="10 11" key="2">
    <citation type="submission" date="2020-08" db="EMBL/GenBank/DDBJ databases">
        <authorList>
            <person name="Partida-Martinez L."/>
            <person name="Huntemann M."/>
            <person name="Clum A."/>
            <person name="Wang J."/>
            <person name="Palaniappan K."/>
            <person name="Ritter S."/>
            <person name="Chen I.-M."/>
            <person name="Stamatis D."/>
            <person name="Reddy T."/>
            <person name="O'Malley R."/>
            <person name="Daum C."/>
            <person name="Shapiro N."/>
            <person name="Ivanova N."/>
            <person name="Kyrpides N."/>
            <person name="Woyke T."/>
        </authorList>
    </citation>
    <scope>NUCLEOTIDE SEQUENCE [LARGE SCALE GENOMIC DNA]</scope>
    <source>
        <strain evidence="10 11">RAS26</strain>
    </source>
</reference>
<dbReference type="Gene3D" id="3.20.20.220">
    <property type="match status" value="1"/>
</dbReference>